<organism evidence="1 2">
    <name type="scientific">Glarea lozoyensis (strain ATCC 20868 / MF5171)</name>
    <dbReference type="NCBI Taxonomy" id="1116229"/>
    <lineage>
        <taxon>Eukaryota</taxon>
        <taxon>Fungi</taxon>
        <taxon>Dikarya</taxon>
        <taxon>Ascomycota</taxon>
        <taxon>Pezizomycotina</taxon>
        <taxon>Leotiomycetes</taxon>
        <taxon>Helotiales</taxon>
        <taxon>Helotiaceae</taxon>
        <taxon>Glarea</taxon>
    </lineage>
</organism>
<dbReference type="Proteomes" id="UP000016922">
    <property type="component" value="Unassembled WGS sequence"/>
</dbReference>
<evidence type="ECO:0000313" key="1">
    <source>
        <dbReference type="EMBL" id="EPE31381.1"/>
    </source>
</evidence>
<evidence type="ECO:0000313" key="2">
    <source>
        <dbReference type="Proteomes" id="UP000016922"/>
    </source>
</evidence>
<dbReference type="RefSeq" id="XP_008081656.1">
    <property type="nucleotide sequence ID" value="XM_008083465.1"/>
</dbReference>
<accession>S3DH86</accession>
<dbReference type="GeneID" id="19471724"/>
<dbReference type="KEGG" id="glz:GLAREA_12684"/>
<keyword evidence="2" id="KW-1185">Reference proteome</keyword>
<protein>
    <submittedName>
        <fullName evidence="1">Uncharacterized protein</fullName>
    </submittedName>
</protein>
<sequence>MPRIPMRPAGSIIDLTLSPTPSPIKRAHKYGVSALDATLERAINLASVEALRCIVVLPNAGYALEKPKESPLKELRAEEGVDSPQVGRSKEMELFSENKRQQRNAAKFNLHSGLSHEPQPDLEEALSFQKLYDEIYPSQGSAQPAPTLYSEMPFGQQHHFKKFPLIPPGPPRNENERSVMIVEKIRTKEMDVANTTV</sequence>
<reference evidence="1 2" key="1">
    <citation type="journal article" date="2013" name="BMC Genomics">
        <title>Genomics-driven discovery of the pneumocandin biosynthetic gene cluster in the fungus Glarea lozoyensis.</title>
        <authorList>
            <person name="Chen L."/>
            <person name="Yue Q."/>
            <person name="Zhang X."/>
            <person name="Xiang M."/>
            <person name="Wang C."/>
            <person name="Li S."/>
            <person name="Che Y."/>
            <person name="Ortiz-Lopez F.J."/>
            <person name="Bills G.F."/>
            <person name="Liu X."/>
            <person name="An Z."/>
        </authorList>
    </citation>
    <scope>NUCLEOTIDE SEQUENCE [LARGE SCALE GENOMIC DNA]</scope>
    <source>
        <strain evidence="2">ATCC 20868 / MF5171</strain>
    </source>
</reference>
<proteinExistence type="predicted"/>
<dbReference type="HOGENOM" id="CLU_1384285_0_0_1"/>
<dbReference type="EMBL" id="KE145362">
    <property type="protein sequence ID" value="EPE31381.1"/>
    <property type="molecule type" value="Genomic_DNA"/>
</dbReference>
<name>S3DH86_GLAL2</name>
<dbReference type="AlphaFoldDB" id="S3DH86"/>
<gene>
    <name evidence="1" type="ORF">GLAREA_12684</name>
</gene>